<dbReference type="EMBL" id="FNOI01000010">
    <property type="protein sequence ID" value="SDX60810.1"/>
    <property type="molecule type" value="Genomic_DNA"/>
</dbReference>
<dbReference type="OrthoDB" id="6431152at2"/>
<proteinExistence type="predicted"/>
<dbReference type="AlphaFoldDB" id="A0A1H3D3B4"/>
<keyword evidence="3" id="KW-1185">Reference proteome</keyword>
<gene>
    <name evidence="2" type="ORF">SAMN04488001_0008</name>
</gene>
<feature type="domain" description="DUF4123" evidence="1">
    <location>
        <begin position="55"/>
        <end position="177"/>
    </location>
</feature>
<dbReference type="STRING" id="670155.SAMN04488001_0008"/>
<evidence type="ECO:0000313" key="3">
    <source>
        <dbReference type="Proteomes" id="UP000199441"/>
    </source>
</evidence>
<sequence>MTADTIPVTHIVSHTLLEGILPLEPLFPAPEEGDWLMPETLERALFGSADTATACFVILDSGQIPNLPELLEQSGLKYRCLFSGQTGETLAENSPWLVQLVSGARFTRDLFTASDAVWHLWGAQRCIIVRSSQDFHAIWKHFRRLTRIEDAQGKTFYFRFWEAPYFRAALMQGSATEAGQLVPQVSQTLLPRADGLETIEVAPQPKSRGIFILSAALKKVFGEVALQVFYARLEKRHCEVGNMTRSEFTQHLSGALHAGFRDRDVLEALLDWCAEYDQPVFAQPWAEASLAATAGLKDISRMGNLKRASRRQKAKELAEASP</sequence>
<dbReference type="Pfam" id="PF13503">
    <property type="entry name" value="DUF4123"/>
    <property type="match status" value="1"/>
</dbReference>
<reference evidence="3" key="1">
    <citation type="submission" date="2016-10" db="EMBL/GenBank/DDBJ databases">
        <authorList>
            <person name="Varghese N."/>
            <person name="Submissions S."/>
        </authorList>
    </citation>
    <scope>NUCLEOTIDE SEQUENCE [LARGE SCALE GENOMIC DNA]</scope>
    <source>
        <strain evidence="3">DSM 26922</strain>
    </source>
</reference>
<dbReference type="Proteomes" id="UP000199441">
    <property type="component" value="Unassembled WGS sequence"/>
</dbReference>
<dbReference type="InterPro" id="IPR025391">
    <property type="entry name" value="DUF4123"/>
</dbReference>
<accession>A0A1H3D3B4</accession>
<evidence type="ECO:0000313" key="2">
    <source>
        <dbReference type="EMBL" id="SDX60810.1"/>
    </source>
</evidence>
<dbReference type="RefSeq" id="WP_089948711.1">
    <property type="nucleotide sequence ID" value="NZ_FNOI01000010.1"/>
</dbReference>
<organism evidence="2 3">
    <name type="scientific">Litoreibacter albidus</name>
    <dbReference type="NCBI Taxonomy" id="670155"/>
    <lineage>
        <taxon>Bacteria</taxon>
        <taxon>Pseudomonadati</taxon>
        <taxon>Pseudomonadota</taxon>
        <taxon>Alphaproteobacteria</taxon>
        <taxon>Rhodobacterales</taxon>
        <taxon>Roseobacteraceae</taxon>
        <taxon>Litoreibacter</taxon>
    </lineage>
</organism>
<evidence type="ECO:0000259" key="1">
    <source>
        <dbReference type="Pfam" id="PF13503"/>
    </source>
</evidence>
<protein>
    <recommendedName>
        <fullName evidence="1">DUF4123 domain-containing protein</fullName>
    </recommendedName>
</protein>
<name>A0A1H3D3B4_9RHOB</name>